<dbReference type="GeneID" id="18827732"/>
<evidence type="ECO:0000256" key="1">
    <source>
        <dbReference type="SAM" id="Phobius"/>
    </source>
</evidence>
<dbReference type="Pfam" id="PF20151">
    <property type="entry name" value="DUF6533"/>
    <property type="match status" value="1"/>
</dbReference>
<keyword evidence="4" id="KW-1185">Reference proteome</keyword>
<sequence>MADPSTALPLYEKIIPGLQAVTYTNVGLVPPAAAVTFFNELTRRTIVSLYWAIAYYDWLLVLNYEIKLVWKREGVKMKILYSLTRYLPIIYLPILIPYRFNNSLTDAQCTNLYRGIGTTFTIHSLCAALVITIRTWAVWGKAKYMTYIAFGSYTVASAFIFIFYAISLKHTSHPKIEILEGLPTGCIPKYDSPYLPAAIVIEAFYDTATTVLMLIRGASLYRWGKHSRLFQTLYRDGIMFYVYITAICFANAVLLFSKGNYSVLLLTMQGALRSVLACRIILHIRMQFDEMRSNTLVSSAIKSGQTAVHIERNTIELRDV</sequence>
<dbReference type="OrthoDB" id="3350812at2759"/>
<feature type="domain" description="DUF6533" evidence="2">
    <location>
        <begin position="49"/>
        <end position="90"/>
    </location>
</feature>
<protein>
    <recommendedName>
        <fullName evidence="2">DUF6533 domain-containing protein</fullName>
    </recommendedName>
</protein>
<feature type="transmembrane region" description="Helical" evidence="1">
    <location>
        <begin position="83"/>
        <end position="100"/>
    </location>
</feature>
<reference evidence="4" key="1">
    <citation type="journal article" date="2012" name="Proc. Natl. Acad. Sci. U.S.A.">
        <title>Genome sequence of the button mushroom Agaricus bisporus reveals mechanisms governing adaptation to a humic-rich ecological niche.</title>
        <authorList>
            <person name="Morin E."/>
            <person name="Kohler A."/>
            <person name="Baker A.R."/>
            <person name="Foulongne-Oriol M."/>
            <person name="Lombard V."/>
            <person name="Nagy L.G."/>
            <person name="Ohm R.A."/>
            <person name="Patyshakuliyeva A."/>
            <person name="Brun A."/>
            <person name="Aerts A.L."/>
            <person name="Bailey A.M."/>
            <person name="Billette C."/>
            <person name="Coutinho P.M."/>
            <person name="Deakin G."/>
            <person name="Doddapaneni H."/>
            <person name="Floudas D."/>
            <person name="Grimwood J."/>
            <person name="Hilden K."/>
            <person name="Kuees U."/>
            <person name="LaButti K.M."/>
            <person name="Lapidus A."/>
            <person name="Lindquist E.A."/>
            <person name="Lucas S.M."/>
            <person name="Murat C."/>
            <person name="Riley R.W."/>
            <person name="Salamov A.A."/>
            <person name="Schmutz J."/>
            <person name="Subramanian V."/>
            <person name="Woesten H.A.B."/>
            <person name="Xu J."/>
            <person name="Eastwood D.C."/>
            <person name="Foster G.D."/>
            <person name="Sonnenberg A.S."/>
            <person name="Cullen D."/>
            <person name="de Vries R.P."/>
            <person name="Lundell T."/>
            <person name="Hibbett D.S."/>
            <person name="Henrissat B."/>
            <person name="Burton K.S."/>
            <person name="Kerrigan R.W."/>
            <person name="Challen M.P."/>
            <person name="Grigoriev I.V."/>
            <person name="Martin F."/>
        </authorList>
    </citation>
    <scope>NUCLEOTIDE SEQUENCE [LARGE SCALE GENOMIC DNA]</scope>
    <source>
        <strain evidence="4">JB137-S8 / ATCC MYA-4627 / FGSC 10392</strain>
    </source>
</reference>
<dbReference type="AlphaFoldDB" id="K5WIK7"/>
<accession>K5WIK7</accession>
<feature type="transmembrane region" description="Helical" evidence="1">
    <location>
        <begin position="112"/>
        <end position="132"/>
    </location>
</feature>
<dbReference type="InParanoid" id="K5WIK7"/>
<evidence type="ECO:0000313" key="4">
    <source>
        <dbReference type="Proteomes" id="UP000008493"/>
    </source>
</evidence>
<dbReference type="InterPro" id="IPR045340">
    <property type="entry name" value="DUF6533"/>
</dbReference>
<dbReference type="HOGENOM" id="CLU_035509_11_3_1"/>
<proteinExistence type="predicted"/>
<keyword evidence="1" id="KW-0472">Membrane</keyword>
<feature type="transmembrane region" description="Helical" evidence="1">
    <location>
        <begin position="263"/>
        <end position="282"/>
    </location>
</feature>
<keyword evidence="1" id="KW-1133">Transmembrane helix</keyword>
<dbReference type="RefSeq" id="XP_007334308.1">
    <property type="nucleotide sequence ID" value="XM_007334246.1"/>
</dbReference>
<dbReference type="Proteomes" id="UP000008493">
    <property type="component" value="Unassembled WGS sequence"/>
</dbReference>
<keyword evidence="1" id="KW-0812">Transmembrane</keyword>
<gene>
    <name evidence="3" type="ORF">AGABI1DRAFT_132619</name>
</gene>
<dbReference type="EMBL" id="JH971420">
    <property type="protein sequence ID" value="EKM75081.1"/>
    <property type="molecule type" value="Genomic_DNA"/>
</dbReference>
<evidence type="ECO:0000313" key="3">
    <source>
        <dbReference type="EMBL" id="EKM75081.1"/>
    </source>
</evidence>
<name>K5WIK7_AGABU</name>
<dbReference type="KEGG" id="abp:AGABI1DRAFT132619"/>
<feature type="transmembrane region" description="Helical" evidence="1">
    <location>
        <begin position="144"/>
        <end position="166"/>
    </location>
</feature>
<feature type="transmembrane region" description="Helical" evidence="1">
    <location>
        <begin position="238"/>
        <end position="257"/>
    </location>
</feature>
<feature type="transmembrane region" description="Helical" evidence="1">
    <location>
        <begin position="194"/>
        <end position="217"/>
    </location>
</feature>
<organism evidence="3 4">
    <name type="scientific">Agaricus bisporus var. burnettii (strain JB137-S8 / ATCC MYA-4627 / FGSC 10392)</name>
    <name type="common">White button mushroom</name>
    <dbReference type="NCBI Taxonomy" id="597362"/>
    <lineage>
        <taxon>Eukaryota</taxon>
        <taxon>Fungi</taxon>
        <taxon>Dikarya</taxon>
        <taxon>Basidiomycota</taxon>
        <taxon>Agaricomycotina</taxon>
        <taxon>Agaricomycetes</taxon>
        <taxon>Agaricomycetidae</taxon>
        <taxon>Agaricales</taxon>
        <taxon>Agaricineae</taxon>
        <taxon>Agaricaceae</taxon>
        <taxon>Agaricus</taxon>
    </lineage>
</organism>
<dbReference type="OMA" id="HIERNTI"/>
<evidence type="ECO:0000259" key="2">
    <source>
        <dbReference type="Pfam" id="PF20151"/>
    </source>
</evidence>